<dbReference type="Gramene" id="LPERR03G20980.1">
    <property type="protein sequence ID" value="LPERR03G20980.1"/>
    <property type="gene ID" value="LPERR03G20980"/>
</dbReference>
<keyword evidence="3" id="KW-1185">Reference proteome</keyword>
<dbReference type="AlphaFoldDB" id="A0A0D9VW62"/>
<sequence length="70" mass="7493">MPTTLVWTQVGSIAFLVCITTTFTPGPPAVMNPVSAEGKFNQKSTTLPAQAEDRAPAITRTKDQPLEATF</sequence>
<reference evidence="2 3" key="1">
    <citation type="submission" date="2012-08" db="EMBL/GenBank/DDBJ databases">
        <title>Oryza genome evolution.</title>
        <authorList>
            <person name="Wing R.A."/>
        </authorList>
    </citation>
    <scope>NUCLEOTIDE SEQUENCE</scope>
</reference>
<reference evidence="2" key="3">
    <citation type="submission" date="2015-04" db="UniProtKB">
        <authorList>
            <consortium name="EnsemblPlants"/>
        </authorList>
    </citation>
    <scope>IDENTIFICATION</scope>
</reference>
<evidence type="ECO:0000256" key="1">
    <source>
        <dbReference type="SAM" id="MobiDB-lite"/>
    </source>
</evidence>
<evidence type="ECO:0000313" key="3">
    <source>
        <dbReference type="Proteomes" id="UP000032180"/>
    </source>
</evidence>
<dbReference type="HOGENOM" id="CLU_2761438_0_0_1"/>
<proteinExistence type="predicted"/>
<name>A0A0D9VW62_9ORYZ</name>
<feature type="compositionally biased region" description="Basic and acidic residues" evidence="1">
    <location>
        <begin position="51"/>
        <end position="70"/>
    </location>
</feature>
<accession>A0A0D9VW62</accession>
<dbReference type="Proteomes" id="UP000032180">
    <property type="component" value="Chromosome 3"/>
</dbReference>
<feature type="region of interest" description="Disordered" evidence="1">
    <location>
        <begin position="39"/>
        <end position="70"/>
    </location>
</feature>
<protein>
    <submittedName>
        <fullName evidence="2">Uncharacterized protein</fullName>
    </submittedName>
</protein>
<reference evidence="3" key="2">
    <citation type="submission" date="2013-12" db="EMBL/GenBank/DDBJ databases">
        <authorList>
            <person name="Yu Y."/>
            <person name="Lee S."/>
            <person name="de Baynast K."/>
            <person name="Wissotski M."/>
            <person name="Liu L."/>
            <person name="Talag J."/>
            <person name="Goicoechea J."/>
            <person name="Angelova A."/>
            <person name="Jetty R."/>
            <person name="Kudrna D."/>
            <person name="Golser W."/>
            <person name="Rivera L."/>
            <person name="Zhang J."/>
            <person name="Wing R."/>
        </authorList>
    </citation>
    <scope>NUCLEOTIDE SEQUENCE</scope>
</reference>
<evidence type="ECO:0000313" key="2">
    <source>
        <dbReference type="EnsemblPlants" id="LPERR03G20980.1"/>
    </source>
</evidence>
<dbReference type="EnsemblPlants" id="LPERR03G20980.1">
    <property type="protein sequence ID" value="LPERR03G20980.1"/>
    <property type="gene ID" value="LPERR03G20980"/>
</dbReference>
<organism evidence="2 3">
    <name type="scientific">Leersia perrieri</name>
    <dbReference type="NCBI Taxonomy" id="77586"/>
    <lineage>
        <taxon>Eukaryota</taxon>
        <taxon>Viridiplantae</taxon>
        <taxon>Streptophyta</taxon>
        <taxon>Embryophyta</taxon>
        <taxon>Tracheophyta</taxon>
        <taxon>Spermatophyta</taxon>
        <taxon>Magnoliopsida</taxon>
        <taxon>Liliopsida</taxon>
        <taxon>Poales</taxon>
        <taxon>Poaceae</taxon>
        <taxon>BOP clade</taxon>
        <taxon>Oryzoideae</taxon>
        <taxon>Oryzeae</taxon>
        <taxon>Oryzinae</taxon>
        <taxon>Leersia</taxon>
    </lineage>
</organism>